<feature type="transmembrane region" description="Helical" evidence="1">
    <location>
        <begin position="65"/>
        <end position="85"/>
    </location>
</feature>
<evidence type="ECO:0000259" key="2">
    <source>
        <dbReference type="Pfam" id="PF23571"/>
    </source>
</evidence>
<dbReference type="Pfam" id="PF23572">
    <property type="entry name" value="GH3_C"/>
    <property type="match status" value="1"/>
</dbReference>
<dbReference type="EnsemblMetazoa" id="XM_003725518">
    <property type="protein sequence ID" value="XP_003725566"/>
    <property type="gene ID" value="LOC100892102"/>
</dbReference>
<dbReference type="InterPro" id="IPR055378">
    <property type="entry name" value="GH3_C"/>
</dbReference>
<dbReference type="Pfam" id="PF23571">
    <property type="entry name" value="GH3_M"/>
    <property type="match status" value="1"/>
</dbReference>
<organism evidence="4 5">
    <name type="scientific">Strongylocentrotus purpuratus</name>
    <name type="common">Purple sea urchin</name>
    <dbReference type="NCBI Taxonomy" id="7668"/>
    <lineage>
        <taxon>Eukaryota</taxon>
        <taxon>Metazoa</taxon>
        <taxon>Echinodermata</taxon>
        <taxon>Eleutherozoa</taxon>
        <taxon>Echinozoa</taxon>
        <taxon>Echinoidea</taxon>
        <taxon>Euechinoidea</taxon>
        <taxon>Echinacea</taxon>
        <taxon>Camarodonta</taxon>
        <taxon>Echinidea</taxon>
        <taxon>Strongylocentrotidae</taxon>
        <taxon>Strongylocentrotus</taxon>
    </lineage>
</organism>
<evidence type="ECO:0000256" key="1">
    <source>
        <dbReference type="SAM" id="Phobius"/>
    </source>
</evidence>
<keyword evidence="5" id="KW-1185">Reference proteome</keyword>
<keyword evidence="1" id="KW-0812">Transmembrane</keyword>
<reference evidence="5" key="1">
    <citation type="submission" date="2015-02" db="EMBL/GenBank/DDBJ databases">
        <title>Genome sequencing for Strongylocentrotus purpuratus.</title>
        <authorList>
            <person name="Murali S."/>
            <person name="Liu Y."/>
            <person name="Vee V."/>
            <person name="English A."/>
            <person name="Wang M."/>
            <person name="Skinner E."/>
            <person name="Han Y."/>
            <person name="Muzny D.M."/>
            <person name="Worley K.C."/>
            <person name="Gibbs R.A."/>
        </authorList>
    </citation>
    <scope>NUCLEOTIDE SEQUENCE</scope>
</reference>
<dbReference type="PANTHER" id="PTHR31901">
    <property type="entry name" value="GH3 DOMAIN-CONTAINING PROTEIN"/>
    <property type="match status" value="1"/>
</dbReference>
<sequence length="639" mass="72944">MKGTSFLRLKLLTVAVITISVGWYLLQFASDDQRHLWKRILTGLFGVLSMSVAVLSLWMTTMRISYGHGLISSYLHIIIISLVLYTRYSMVRKCRESWKKPRKFQEEYLKLILKANAATEYIKDFRLGSVTSLSDLKKMHPLTDYERYRPYVDRLAKCEQGVLLGDSVERFALTSGTTGKSKMIPYGGAYQKHLNRWLFGIFFDVRVNAFGADGRLQREINLYTAPKLRYSEGGILMAPASVITKSFRQFLVMYATPADGFSISDPVDSVYVHLLFGLRDPYLRCVNTSFTSNLMSAMRMVEQRWPDFVRDIELGTVTTTNVPPEVHQTLVREMGGGDPKRAAELKREFENGFEGIIKRVWPHMTHVHSPDSLGLKDTLLKSYVKGLPLFGAVLGASEGIFGINLWPTSPEKDEFVLMPGLCAFEFIPEDKISEDQPETLFIDELQVGGVYEIVITQLFGFYRFRYGDVIRVRRYHFNTPVVEFMYRSGQILNVHAEKLDQHTVKNAMDAALTHWPHVSLEEYAVAESTLLDQLVKTDADHRPYYVVFLELSPPPEKDSIINISLDKIDEELCHHSFTYNSFREKGSIAPPVVHIVKPGTFDRLHDLILDNSTTSANQYKVPRKLRTVATLKLMLDNSI</sequence>
<dbReference type="OrthoDB" id="10004661at2759"/>
<dbReference type="OMA" id="YRNAHFK"/>
<protein>
    <submittedName>
        <fullName evidence="4">Uncharacterized protein</fullName>
    </submittedName>
</protein>
<reference evidence="4" key="2">
    <citation type="submission" date="2021-01" db="UniProtKB">
        <authorList>
            <consortium name="EnsemblMetazoa"/>
        </authorList>
    </citation>
    <scope>IDENTIFICATION</scope>
</reference>
<dbReference type="Proteomes" id="UP000007110">
    <property type="component" value="Unassembled WGS sequence"/>
</dbReference>
<dbReference type="Pfam" id="PF03321">
    <property type="entry name" value="GH3"/>
    <property type="match status" value="1"/>
</dbReference>
<dbReference type="PANTHER" id="PTHR31901:SF9">
    <property type="entry name" value="GH3 DOMAIN-CONTAINING PROTEIN"/>
    <property type="match status" value="1"/>
</dbReference>
<dbReference type="AlphaFoldDB" id="A0A7M7GGY3"/>
<dbReference type="InterPro" id="IPR004993">
    <property type="entry name" value="GH3"/>
</dbReference>
<feature type="domain" description="GH3 middle" evidence="2">
    <location>
        <begin position="415"/>
        <end position="487"/>
    </location>
</feature>
<keyword evidence="1" id="KW-0472">Membrane</keyword>
<keyword evidence="1" id="KW-1133">Transmembrane helix</keyword>
<dbReference type="GO" id="GO:0005737">
    <property type="term" value="C:cytoplasm"/>
    <property type="evidence" value="ECO:0000318"/>
    <property type="project" value="GO_Central"/>
</dbReference>
<evidence type="ECO:0000313" key="5">
    <source>
        <dbReference type="Proteomes" id="UP000007110"/>
    </source>
</evidence>
<dbReference type="GeneID" id="100892102"/>
<feature type="domain" description="GH3 C-terminal" evidence="3">
    <location>
        <begin position="504"/>
        <end position="624"/>
    </location>
</feature>
<accession>A0A7M7GGY3</accession>
<dbReference type="GO" id="GO:0016881">
    <property type="term" value="F:acid-amino acid ligase activity"/>
    <property type="evidence" value="ECO:0000318"/>
    <property type="project" value="GO_Central"/>
</dbReference>
<feature type="transmembrane region" description="Helical" evidence="1">
    <location>
        <begin position="40"/>
        <end position="59"/>
    </location>
</feature>
<name>A0A7M7GGY3_STRPU</name>
<dbReference type="RefSeq" id="XP_003725566.2">
    <property type="nucleotide sequence ID" value="XM_003725518.3"/>
</dbReference>
<dbReference type="KEGG" id="spu:100892102"/>
<dbReference type="InParanoid" id="A0A7M7GGY3"/>
<evidence type="ECO:0000259" key="3">
    <source>
        <dbReference type="Pfam" id="PF23572"/>
    </source>
</evidence>
<dbReference type="InterPro" id="IPR055377">
    <property type="entry name" value="GH3_M"/>
</dbReference>
<feature type="transmembrane region" description="Helical" evidence="1">
    <location>
        <begin position="6"/>
        <end position="28"/>
    </location>
</feature>
<proteinExistence type="predicted"/>
<evidence type="ECO:0000313" key="4">
    <source>
        <dbReference type="EnsemblMetazoa" id="XP_003725566"/>
    </source>
</evidence>